<evidence type="ECO:0000313" key="2">
    <source>
        <dbReference type="Proteomes" id="UP001155483"/>
    </source>
</evidence>
<gene>
    <name evidence="1" type="ORF">OCK74_17275</name>
</gene>
<protein>
    <submittedName>
        <fullName evidence="1">Uncharacterized protein</fullName>
    </submittedName>
</protein>
<accession>A0A9X2XXG3</accession>
<reference evidence="1" key="2">
    <citation type="submission" date="2023-04" db="EMBL/GenBank/DDBJ databases">
        <title>Paracnuella aquatica gen. nov., sp. nov., a member of the family Chitinophagaceae isolated from a hot spring.</title>
        <authorList>
            <person name="Wang C."/>
        </authorList>
    </citation>
    <scope>NUCLEOTIDE SEQUENCE</scope>
    <source>
        <strain evidence="1">LB-8</strain>
    </source>
</reference>
<keyword evidence="2" id="KW-1185">Reference proteome</keyword>
<comment type="caution">
    <text evidence="1">The sequence shown here is derived from an EMBL/GenBank/DDBJ whole genome shotgun (WGS) entry which is preliminary data.</text>
</comment>
<dbReference type="AlphaFoldDB" id="A0A9X2XXG3"/>
<proteinExistence type="predicted"/>
<evidence type="ECO:0000313" key="1">
    <source>
        <dbReference type="EMBL" id="MCU7550875.1"/>
    </source>
</evidence>
<sequence>MAINQNHTFEDLDGVKCAIVEKCVTPERSWFLKKILEYNGYTVVMVPTPAAKTAPKPVTVGNDEKIAEPTAPETFTVGVTDVTFNTVNAVFGRQLHTPDGHVVILAYWQQKEAISHDEIPYYQRK</sequence>
<dbReference type="EMBL" id="JAOTIF010000015">
    <property type="protein sequence ID" value="MCU7550875.1"/>
    <property type="molecule type" value="Genomic_DNA"/>
</dbReference>
<organism evidence="1 2">
    <name type="scientific">Paraflavisolibacter caeni</name>
    <dbReference type="NCBI Taxonomy" id="2982496"/>
    <lineage>
        <taxon>Bacteria</taxon>
        <taxon>Pseudomonadati</taxon>
        <taxon>Bacteroidota</taxon>
        <taxon>Chitinophagia</taxon>
        <taxon>Chitinophagales</taxon>
        <taxon>Chitinophagaceae</taxon>
        <taxon>Paraflavisolibacter</taxon>
    </lineage>
</organism>
<name>A0A9X2XXG3_9BACT</name>
<reference evidence="1" key="1">
    <citation type="submission" date="2022-09" db="EMBL/GenBank/DDBJ databases">
        <authorList>
            <person name="Yuan C."/>
            <person name="Ke Z."/>
        </authorList>
    </citation>
    <scope>NUCLEOTIDE SEQUENCE</scope>
    <source>
        <strain evidence="1">LB-8</strain>
    </source>
</reference>
<dbReference type="RefSeq" id="WP_279298311.1">
    <property type="nucleotide sequence ID" value="NZ_JAOTIF010000015.1"/>
</dbReference>
<dbReference type="Proteomes" id="UP001155483">
    <property type="component" value="Unassembled WGS sequence"/>
</dbReference>